<dbReference type="Proteomes" id="UP000324897">
    <property type="component" value="Chromosome 5"/>
</dbReference>
<dbReference type="AlphaFoldDB" id="A0A5J9WH35"/>
<reference evidence="1 2" key="1">
    <citation type="journal article" date="2019" name="Sci. Rep.">
        <title>A high-quality genome of Eragrostis curvula grass provides insights into Poaceae evolution and supports new strategies to enhance forage quality.</title>
        <authorList>
            <person name="Carballo J."/>
            <person name="Santos B.A.C.M."/>
            <person name="Zappacosta D."/>
            <person name="Garbus I."/>
            <person name="Selva J.P."/>
            <person name="Gallo C.A."/>
            <person name="Diaz A."/>
            <person name="Albertini E."/>
            <person name="Caccamo M."/>
            <person name="Echenique V."/>
        </authorList>
    </citation>
    <scope>NUCLEOTIDE SEQUENCE [LARGE SCALE GENOMIC DNA]</scope>
    <source>
        <strain evidence="2">cv. Victoria</strain>
        <tissue evidence="1">Leaf</tissue>
    </source>
</reference>
<dbReference type="Gramene" id="TVU46680">
    <property type="protein sequence ID" value="TVU46680"/>
    <property type="gene ID" value="EJB05_06230"/>
</dbReference>
<name>A0A5J9WH35_9POAL</name>
<comment type="caution">
    <text evidence="1">The sequence shown here is derived from an EMBL/GenBank/DDBJ whole genome shotgun (WGS) entry which is preliminary data.</text>
</comment>
<proteinExistence type="predicted"/>
<organism evidence="1 2">
    <name type="scientific">Eragrostis curvula</name>
    <name type="common">weeping love grass</name>
    <dbReference type="NCBI Taxonomy" id="38414"/>
    <lineage>
        <taxon>Eukaryota</taxon>
        <taxon>Viridiplantae</taxon>
        <taxon>Streptophyta</taxon>
        <taxon>Embryophyta</taxon>
        <taxon>Tracheophyta</taxon>
        <taxon>Spermatophyta</taxon>
        <taxon>Magnoliopsida</taxon>
        <taxon>Liliopsida</taxon>
        <taxon>Poales</taxon>
        <taxon>Poaceae</taxon>
        <taxon>PACMAD clade</taxon>
        <taxon>Chloridoideae</taxon>
        <taxon>Eragrostideae</taxon>
        <taxon>Eragrostidinae</taxon>
        <taxon>Eragrostis</taxon>
    </lineage>
</organism>
<accession>A0A5J9WH35</accession>
<sequence>MFFLITGPMEHLFLEDNINMVGIHIKVTIYIEDDWHPRDEDARVAVLEEDAHALGVVLGRHTSADRSHLGGHVWPVFVDLHCCCHHWPPKYPTTSGHGNFRVPIVFSSLMIDPTLLP</sequence>
<protein>
    <submittedName>
        <fullName evidence="1">Uncharacterized protein</fullName>
    </submittedName>
</protein>
<evidence type="ECO:0000313" key="2">
    <source>
        <dbReference type="Proteomes" id="UP000324897"/>
    </source>
</evidence>
<evidence type="ECO:0000313" key="1">
    <source>
        <dbReference type="EMBL" id="TVU46680.1"/>
    </source>
</evidence>
<dbReference type="EMBL" id="RWGY01000004">
    <property type="protein sequence ID" value="TVU46680.1"/>
    <property type="molecule type" value="Genomic_DNA"/>
</dbReference>
<keyword evidence="2" id="KW-1185">Reference proteome</keyword>
<gene>
    <name evidence="1" type="ORF">EJB05_06230</name>
</gene>